<protein>
    <submittedName>
        <fullName evidence="2">Uncharacterized protein</fullName>
    </submittedName>
</protein>
<dbReference type="EMBL" id="WIXE01017124">
    <property type="protein sequence ID" value="KAK5971996.1"/>
    <property type="molecule type" value="Genomic_DNA"/>
</dbReference>
<sequence length="234" mass="26668">MNTSMLIERFHRKLKHEVLGTKGNVRVDALLDALLTLVPDMQEEREIKMSRGLWEGRHRLQEQHKAHAIAIKMYFCDCQSDAKSGVSCVNIHAASLYAPEEKLAAFEEYCDPRPIRNEDWPEHQLDENANLTDEISGIGSEMETLQNMLQELDLITAAMRPHILQLKRVADSDVNAVVARTVELCRDQERVLHSLCVKKNTSSSQSSLQKRAELLAIGRLPNPPPIRLSRRKKK</sequence>
<organism evidence="2 3">
    <name type="scientific">Trichostrongylus colubriformis</name>
    <name type="common">Black scour worm</name>
    <dbReference type="NCBI Taxonomy" id="6319"/>
    <lineage>
        <taxon>Eukaryota</taxon>
        <taxon>Metazoa</taxon>
        <taxon>Ecdysozoa</taxon>
        <taxon>Nematoda</taxon>
        <taxon>Chromadorea</taxon>
        <taxon>Rhabditida</taxon>
        <taxon>Rhabditina</taxon>
        <taxon>Rhabditomorpha</taxon>
        <taxon>Strongyloidea</taxon>
        <taxon>Trichostrongylidae</taxon>
        <taxon>Trichostrongylus</taxon>
    </lineage>
</organism>
<proteinExistence type="predicted"/>
<keyword evidence="3" id="KW-1185">Reference proteome</keyword>
<feature type="region of interest" description="Disordered" evidence="1">
    <location>
        <begin position="214"/>
        <end position="234"/>
    </location>
</feature>
<evidence type="ECO:0000313" key="3">
    <source>
        <dbReference type="Proteomes" id="UP001331761"/>
    </source>
</evidence>
<evidence type="ECO:0000313" key="2">
    <source>
        <dbReference type="EMBL" id="KAK5971996.1"/>
    </source>
</evidence>
<gene>
    <name evidence="2" type="ORF">GCK32_016846</name>
</gene>
<name>A0AAN8F2B9_TRICO</name>
<evidence type="ECO:0000256" key="1">
    <source>
        <dbReference type="SAM" id="MobiDB-lite"/>
    </source>
</evidence>
<dbReference type="Proteomes" id="UP001331761">
    <property type="component" value="Unassembled WGS sequence"/>
</dbReference>
<reference evidence="2 3" key="1">
    <citation type="submission" date="2019-10" db="EMBL/GenBank/DDBJ databases">
        <title>Assembly and Annotation for the nematode Trichostrongylus colubriformis.</title>
        <authorList>
            <person name="Martin J."/>
        </authorList>
    </citation>
    <scope>NUCLEOTIDE SEQUENCE [LARGE SCALE GENOMIC DNA]</scope>
    <source>
        <strain evidence="2">G859</strain>
        <tissue evidence="2">Whole worm</tissue>
    </source>
</reference>
<dbReference type="AlphaFoldDB" id="A0AAN8F2B9"/>
<accession>A0AAN8F2B9</accession>
<comment type="caution">
    <text evidence="2">The sequence shown here is derived from an EMBL/GenBank/DDBJ whole genome shotgun (WGS) entry which is preliminary data.</text>
</comment>